<evidence type="ECO:0000313" key="1">
    <source>
        <dbReference type="EMBL" id="MDS1270182.1"/>
    </source>
</evidence>
<organism evidence="1 2">
    <name type="scientific">Lipingzhangella rawalii</name>
    <dbReference type="NCBI Taxonomy" id="2055835"/>
    <lineage>
        <taxon>Bacteria</taxon>
        <taxon>Bacillati</taxon>
        <taxon>Actinomycetota</taxon>
        <taxon>Actinomycetes</taxon>
        <taxon>Streptosporangiales</taxon>
        <taxon>Nocardiopsidaceae</taxon>
        <taxon>Lipingzhangella</taxon>
    </lineage>
</organism>
<accession>A0ABU2H5A7</accession>
<name>A0ABU2H5A7_9ACTN</name>
<dbReference type="RefSeq" id="WP_310911718.1">
    <property type="nucleotide sequence ID" value="NZ_JAVLVT010000003.1"/>
</dbReference>
<gene>
    <name evidence="1" type="ORF">RIF23_07735</name>
</gene>
<keyword evidence="2" id="KW-1185">Reference proteome</keyword>
<comment type="caution">
    <text evidence="1">The sequence shown here is derived from an EMBL/GenBank/DDBJ whole genome shotgun (WGS) entry which is preliminary data.</text>
</comment>
<dbReference type="EMBL" id="JAVLVT010000003">
    <property type="protein sequence ID" value="MDS1270182.1"/>
    <property type="molecule type" value="Genomic_DNA"/>
</dbReference>
<reference evidence="2" key="1">
    <citation type="submission" date="2023-07" db="EMBL/GenBank/DDBJ databases">
        <title>Novel species in the genus Lipingzhangella isolated from Sambhar Salt Lake.</title>
        <authorList>
            <person name="Jiya N."/>
            <person name="Kajale S."/>
            <person name="Sharma A."/>
        </authorList>
    </citation>
    <scope>NUCLEOTIDE SEQUENCE [LARGE SCALE GENOMIC DNA]</scope>
    <source>
        <strain evidence="2">LS1_29</strain>
    </source>
</reference>
<protein>
    <submittedName>
        <fullName evidence="1">Uncharacterized protein</fullName>
    </submittedName>
</protein>
<dbReference type="Proteomes" id="UP001250214">
    <property type="component" value="Unassembled WGS sequence"/>
</dbReference>
<proteinExistence type="predicted"/>
<sequence>MDVYMLVAVRLVRGYRASVGRGWLVRPYVLAAELRQAEANARRELAGLVSPQLLGQLVRGGGGGQ</sequence>
<evidence type="ECO:0000313" key="2">
    <source>
        <dbReference type="Proteomes" id="UP001250214"/>
    </source>
</evidence>